<feature type="compositionally biased region" description="Gly residues" evidence="3">
    <location>
        <begin position="462"/>
        <end position="473"/>
    </location>
</feature>
<dbReference type="InterPro" id="IPR003591">
    <property type="entry name" value="Leu-rich_rpt_typical-subtyp"/>
</dbReference>
<keyword evidence="1" id="KW-0433">Leucine-rich repeat</keyword>
<dbReference type="OrthoDB" id="1517790at2759"/>
<organism evidence="5 6">
    <name type="scientific">Aphanomyces stellatus</name>
    <dbReference type="NCBI Taxonomy" id="120398"/>
    <lineage>
        <taxon>Eukaryota</taxon>
        <taxon>Sar</taxon>
        <taxon>Stramenopiles</taxon>
        <taxon>Oomycota</taxon>
        <taxon>Saprolegniomycetes</taxon>
        <taxon>Saprolegniales</taxon>
        <taxon>Verrucalvaceae</taxon>
        <taxon>Aphanomyces</taxon>
    </lineage>
</organism>
<reference evidence="4" key="2">
    <citation type="submission" date="2019-06" db="EMBL/GenBank/DDBJ databases">
        <title>Genomics analysis of Aphanomyces spp. identifies a new class of oomycete effector associated with host adaptation.</title>
        <authorList>
            <person name="Gaulin E."/>
        </authorList>
    </citation>
    <scope>NUCLEOTIDE SEQUENCE</scope>
    <source>
        <strain evidence="4">CBS 578.67</strain>
    </source>
</reference>
<dbReference type="PANTHER" id="PTHR15454">
    <property type="entry name" value="NISCHARIN RELATED"/>
    <property type="match status" value="1"/>
</dbReference>
<evidence type="ECO:0000313" key="4">
    <source>
        <dbReference type="EMBL" id="KAF0685942.1"/>
    </source>
</evidence>
<feature type="region of interest" description="Disordered" evidence="3">
    <location>
        <begin position="263"/>
        <end position="286"/>
    </location>
</feature>
<evidence type="ECO:0000256" key="3">
    <source>
        <dbReference type="SAM" id="MobiDB-lite"/>
    </source>
</evidence>
<gene>
    <name evidence="5" type="primary">Aste57867_22260</name>
    <name evidence="4" type="ORF">As57867_022190</name>
    <name evidence="5" type="ORF">ASTE57867_22260</name>
</gene>
<dbReference type="EMBL" id="CAADRA010007050">
    <property type="protein sequence ID" value="VFT98927.1"/>
    <property type="molecule type" value="Genomic_DNA"/>
</dbReference>
<proteinExistence type="predicted"/>
<sequence length="473" mass="51636">MQRGKIRQAHKKEDAAVAADKPKIKKLTAQKIKEVYDGTTDALDLSHRGIESIEAGAFAALGALKRLDLSGNKLTRLVFGQPMALTQLKVTSNQLTDVGVTDLSCCKALVTLDLSDNKLARLPGASLRHCANLKALVLTKNHLTSLDWVPSLAGLTSLIVSHNRIADVAPKSLAKLKGLMKLSISHNQLTVLPDMAALDQLTELRASNNALTALPASLNHNVNLKIVDVCHNAIDTFDGLDHWTALTQLKQLNLRGNPLCGKDMTSRGKADDEADDDAAPALSEKDRKALDAKNKMYNYKMKRLFPTLIVRDGQRVVDKRTHGYVAPPPEPKKTKPDPKKKKSKEQGDDEGESKPLKKKQKREKVDEATETKERTKPEKPAKEPKQKEKAAKAAQQTDDEPKKSKKEAKRDDDGGDAPAKKEKGRKKKEKYVKDSGVLSVVHVKKPAKTAAPVDLTQLDTSGGVGLGGESSWD</sequence>
<dbReference type="Gene3D" id="3.80.10.10">
    <property type="entry name" value="Ribonuclease Inhibitor"/>
    <property type="match status" value="2"/>
</dbReference>
<evidence type="ECO:0000313" key="6">
    <source>
        <dbReference type="Proteomes" id="UP000332933"/>
    </source>
</evidence>
<accession>A0A485LPL4</accession>
<dbReference type="Pfam" id="PF13855">
    <property type="entry name" value="LRR_8"/>
    <property type="match status" value="2"/>
</dbReference>
<evidence type="ECO:0000256" key="2">
    <source>
        <dbReference type="ARBA" id="ARBA00022737"/>
    </source>
</evidence>
<reference evidence="5 6" key="1">
    <citation type="submission" date="2019-03" db="EMBL/GenBank/DDBJ databases">
        <authorList>
            <person name="Gaulin E."/>
            <person name="Dumas B."/>
        </authorList>
    </citation>
    <scope>NUCLEOTIDE SEQUENCE [LARGE SCALE GENOMIC DNA]</scope>
    <source>
        <strain evidence="5">CBS 568.67</strain>
    </source>
</reference>
<dbReference type="Proteomes" id="UP000332933">
    <property type="component" value="Unassembled WGS sequence"/>
</dbReference>
<feature type="compositionally biased region" description="Basic and acidic residues" evidence="3">
    <location>
        <begin position="363"/>
        <end position="391"/>
    </location>
</feature>
<evidence type="ECO:0000313" key="5">
    <source>
        <dbReference type="EMBL" id="VFT98927.1"/>
    </source>
</evidence>
<dbReference type="PANTHER" id="PTHR15454:SF56">
    <property type="entry name" value="PROTEIN PHOSPHATASE 1 REGULATORY SUBUNIT 7-RELATED"/>
    <property type="match status" value="1"/>
</dbReference>
<dbReference type="AlphaFoldDB" id="A0A485LPL4"/>
<dbReference type="SUPFAM" id="SSF52058">
    <property type="entry name" value="L domain-like"/>
    <property type="match status" value="1"/>
</dbReference>
<dbReference type="SMART" id="SM00364">
    <property type="entry name" value="LRR_BAC"/>
    <property type="match status" value="5"/>
</dbReference>
<dbReference type="SMART" id="SM00369">
    <property type="entry name" value="LRR_TYP"/>
    <property type="match status" value="5"/>
</dbReference>
<dbReference type="InterPro" id="IPR001611">
    <property type="entry name" value="Leu-rich_rpt"/>
</dbReference>
<dbReference type="InterPro" id="IPR032675">
    <property type="entry name" value="LRR_dom_sf"/>
</dbReference>
<dbReference type="GO" id="GO:0005737">
    <property type="term" value="C:cytoplasm"/>
    <property type="evidence" value="ECO:0007669"/>
    <property type="project" value="TreeGrafter"/>
</dbReference>
<dbReference type="PROSITE" id="PS51450">
    <property type="entry name" value="LRR"/>
    <property type="match status" value="1"/>
</dbReference>
<keyword evidence="6" id="KW-1185">Reference proteome</keyword>
<dbReference type="EMBL" id="VJMH01007024">
    <property type="protein sequence ID" value="KAF0685942.1"/>
    <property type="molecule type" value="Genomic_DNA"/>
</dbReference>
<evidence type="ECO:0000256" key="1">
    <source>
        <dbReference type="ARBA" id="ARBA00022614"/>
    </source>
</evidence>
<keyword evidence="2" id="KW-0677">Repeat</keyword>
<feature type="region of interest" description="Disordered" evidence="3">
    <location>
        <begin position="320"/>
        <end position="473"/>
    </location>
</feature>
<protein>
    <submittedName>
        <fullName evidence="5">Aste57867_22260 protein</fullName>
    </submittedName>
</protein>
<name>A0A485LPL4_9STRA</name>